<evidence type="ECO:0000256" key="5">
    <source>
        <dbReference type="ARBA" id="ARBA00023015"/>
    </source>
</evidence>
<dbReference type="SUPFAM" id="SSF101498">
    <property type="entry name" value="Anti-sigma factor FlgM"/>
    <property type="match status" value="1"/>
</dbReference>
<sequence>MTITNGIAGSPLPAGTQIGKAEQTVEQRSKLSDVSAKTATNTQDAASLSGTGSLLAAASADTDDVRTDKVEELKAAIHNGTYNVPAADVADKLIRNMLG</sequence>
<dbReference type="AlphaFoldDB" id="I3ZFX6"/>
<keyword evidence="4" id="KW-1005">Bacterial flagellum biogenesis</keyword>
<dbReference type="Proteomes" id="UP000006056">
    <property type="component" value="Chromosome"/>
</dbReference>
<name>I3ZFX6_TERRK</name>
<dbReference type="RefSeq" id="WP_014785713.1">
    <property type="nucleotide sequence ID" value="NC_018014.1"/>
</dbReference>
<dbReference type="STRING" id="926566.Terro_1852"/>
<dbReference type="KEGG" id="trs:Terro_1852"/>
<gene>
    <name evidence="11" type="ordered locus">Terro_1852</name>
</gene>
<evidence type="ECO:0000256" key="7">
    <source>
        <dbReference type="ARBA" id="ARBA00024739"/>
    </source>
</evidence>
<keyword evidence="5" id="KW-0805">Transcription regulation</keyword>
<dbReference type="GO" id="GO:0045892">
    <property type="term" value="P:negative regulation of DNA-templated transcription"/>
    <property type="evidence" value="ECO:0007669"/>
    <property type="project" value="InterPro"/>
</dbReference>
<dbReference type="NCBIfam" id="TIGR03824">
    <property type="entry name" value="FlgM_jcvi"/>
    <property type="match status" value="1"/>
</dbReference>
<accession>I3ZFX6</accession>
<evidence type="ECO:0000256" key="2">
    <source>
        <dbReference type="ARBA" id="ARBA00017823"/>
    </source>
</evidence>
<keyword evidence="3" id="KW-0678">Repressor</keyword>
<organism evidence="11 12">
    <name type="scientific">Terriglobus roseus (strain DSM 18391 / NRRL B-41598 / KBS 63)</name>
    <dbReference type="NCBI Taxonomy" id="926566"/>
    <lineage>
        <taxon>Bacteria</taxon>
        <taxon>Pseudomonadati</taxon>
        <taxon>Acidobacteriota</taxon>
        <taxon>Terriglobia</taxon>
        <taxon>Terriglobales</taxon>
        <taxon>Acidobacteriaceae</taxon>
        <taxon>Terriglobus</taxon>
    </lineage>
</organism>
<reference evidence="11 12" key="1">
    <citation type="submission" date="2012-06" db="EMBL/GenBank/DDBJ databases">
        <title>Complete genome of Terriglobus roseus DSM 18391.</title>
        <authorList>
            <consortium name="US DOE Joint Genome Institute (JGI-PGF)"/>
            <person name="Lucas S."/>
            <person name="Copeland A."/>
            <person name="Lapidus A."/>
            <person name="Glavina del Rio T."/>
            <person name="Dalin E."/>
            <person name="Tice H."/>
            <person name="Bruce D."/>
            <person name="Goodwin L."/>
            <person name="Pitluck S."/>
            <person name="Peters L."/>
            <person name="Mikhailova N."/>
            <person name="Munk A.C.C."/>
            <person name="Kyrpides N."/>
            <person name="Mavromatis K."/>
            <person name="Ivanova N."/>
            <person name="Brettin T."/>
            <person name="Detter J.C."/>
            <person name="Han C."/>
            <person name="Larimer F."/>
            <person name="Land M."/>
            <person name="Hauser L."/>
            <person name="Markowitz V."/>
            <person name="Cheng J.-F."/>
            <person name="Hugenholtz P."/>
            <person name="Woyke T."/>
            <person name="Wu D."/>
            <person name="Brambilla E."/>
            <person name="Klenk H.-P."/>
            <person name="Eisen J.A."/>
        </authorList>
    </citation>
    <scope>NUCLEOTIDE SEQUENCE [LARGE SCALE GENOMIC DNA]</scope>
    <source>
        <strain evidence="12">DSM 18391 / NRRL B-41598 / KBS 63</strain>
    </source>
</reference>
<feature type="domain" description="Anti-sigma-28 factor FlgM C-terminal" evidence="10">
    <location>
        <begin position="44"/>
        <end position="94"/>
    </location>
</feature>
<proteinExistence type="inferred from homology"/>
<evidence type="ECO:0000256" key="8">
    <source>
        <dbReference type="ARBA" id="ARBA00030117"/>
    </source>
</evidence>
<keyword evidence="6" id="KW-0804">Transcription</keyword>
<dbReference type="OrthoDB" id="123552at2"/>
<dbReference type="GO" id="GO:0044781">
    <property type="term" value="P:bacterial-type flagellum organization"/>
    <property type="evidence" value="ECO:0007669"/>
    <property type="project" value="UniProtKB-KW"/>
</dbReference>
<evidence type="ECO:0000313" key="11">
    <source>
        <dbReference type="EMBL" id="AFL88144.1"/>
    </source>
</evidence>
<dbReference type="EMBL" id="CP003379">
    <property type="protein sequence ID" value="AFL88144.1"/>
    <property type="molecule type" value="Genomic_DNA"/>
</dbReference>
<dbReference type="eggNOG" id="COG2747">
    <property type="taxonomic scope" value="Bacteria"/>
</dbReference>
<protein>
    <recommendedName>
        <fullName evidence="2">Negative regulator of flagellin synthesis</fullName>
    </recommendedName>
    <alternativeName>
        <fullName evidence="8">Anti-sigma-28 factor</fullName>
    </alternativeName>
</protein>
<evidence type="ECO:0000259" key="10">
    <source>
        <dbReference type="Pfam" id="PF04316"/>
    </source>
</evidence>
<dbReference type="InterPro" id="IPR035890">
    <property type="entry name" value="Anti-sigma-28_factor_FlgM_sf"/>
</dbReference>
<evidence type="ECO:0000256" key="4">
    <source>
        <dbReference type="ARBA" id="ARBA00022795"/>
    </source>
</evidence>
<evidence type="ECO:0000256" key="6">
    <source>
        <dbReference type="ARBA" id="ARBA00023163"/>
    </source>
</evidence>
<evidence type="ECO:0000256" key="1">
    <source>
        <dbReference type="ARBA" id="ARBA00005322"/>
    </source>
</evidence>
<comment type="function">
    <text evidence="7">Responsible for the coupling of flagellin expression to flagellar assembly by preventing expression of the flagellin genes when a component of the middle class of proteins is defective. It negatively regulates flagellar genes by inhibiting the activity of FliA by directly binding to FliA.</text>
</comment>
<dbReference type="InterPro" id="IPR031316">
    <property type="entry name" value="FlgM_C"/>
</dbReference>
<feature type="region of interest" description="Disordered" evidence="9">
    <location>
        <begin position="1"/>
        <end position="46"/>
    </location>
</feature>
<keyword evidence="12" id="KW-1185">Reference proteome</keyword>
<dbReference type="InterPro" id="IPR007412">
    <property type="entry name" value="FlgM"/>
</dbReference>
<dbReference type="Pfam" id="PF04316">
    <property type="entry name" value="FlgM"/>
    <property type="match status" value="1"/>
</dbReference>
<evidence type="ECO:0000256" key="3">
    <source>
        <dbReference type="ARBA" id="ARBA00022491"/>
    </source>
</evidence>
<evidence type="ECO:0000313" key="12">
    <source>
        <dbReference type="Proteomes" id="UP000006056"/>
    </source>
</evidence>
<comment type="similarity">
    <text evidence="1">Belongs to the FlgM family.</text>
</comment>
<evidence type="ECO:0000256" key="9">
    <source>
        <dbReference type="SAM" id="MobiDB-lite"/>
    </source>
</evidence>
<dbReference type="HOGENOM" id="CLU_2319149_0_0_0"/>